<dbReference type="SMART" id="SM00587">
    <property type="entry name" value="CHK"/>
    <property type="match status" value="1"/>
</dbReference>
<dbReference type="InParanoid" id="A0A6I8T969"/>
<dbReference type="Gene3D" id="3.90.1200.10">
    <property type="match status" value="1"/>
</dbReference>
<dbReference type="InterPro" id="IPR015897">
    <property type="entry name" value="CHK_kinase-like"/>
</dbReference>
<reference evidence="2" key="2">
    <citation type="submission" date="2020-05" db="UniProtKB">
        <authorList>
            <consortium name="EnsemblMetazoa"/>
        </authorList>
    </citation>
    <scope>IDENTIFICATION</scope>
    <source>
        <strain evidence="2">LVP_AGWG</strain>
    </source>
</reference>
<dbReference type="InterPro" id="IPR004119">
    <property type="entry name" value="EcKL"/>
</dbReference>
<dbReference type="SUPFAM" id="SSF56112">
    <property type="entry name" value="Protein kinase-like (PK-like)"/>
    <property type="match status" value="1"/>
</dbReference>
<dbReference type="PANTHER" id="PTHR11012">
    <property type="entry name" value="PROTEIN KINASE-LIKE DOMAIN-CONTAINING"/>
    <property type="match status" value="1"/>
</dbReference>
<feature type="domain" description="CHK kinase-like" evidence="1">
    <location>
        <begin position="160"/>
        <end position="359"/>
    </location>
</feature>
<protein>
    <recommendedName>
        <fullName evidence="1">CHK kinase-like domain-containing protein</fullName>
    </recommendedName>
</protein>
<dbReference type="EnsemblMetazoa" id="AAEL006620-RB">
    <property type="protein sequence ID" value="AAEL006620-PB"/>
    <property type="gene ID" value="AAEL006620"/>
</dbReference>
<organism evidence="2 3">
    <name type="scientific">Aedes aegypti</name>
    <name type="common">Yellowfever mosquito</name>
    <name type="synonym">Culex aegypti</name>
    <dbReference type="NCBI Taxonomy" id="7159"/>
    <lineage>
        <taxon>Eukaryota</taxon>
        <taxon>Metazoa</taxon>
        <taxon>Ecdysozoa</taxon>
        <taxon>Arthropoda</taxon>
        <taxon>Hexapoda</taxon>
        <taxon>Insecta</taxon>
        <taxon>Pterygota</taxon>
        <taxon>Neoptera</taxon>
        <taxon>Endopterygota</taxon>
        <taxon>Diptera</taxon>
        <taxon>Nematocera</taxon>
        <taxon>Culicoidea</taxon>
        <taxon>Culicidae</taxon>
        <taxon>Culicinae</taxon>
        <taxon>Aedini</taxon>
        <taxon>Aedes</taxon>
        <taxon>Stegomyia</taxon>
    </lineage>
</organism>
<gene>
    <name evidence="2" type="primary">5568169</name>
</gene>
<dbReference type="AlphaFoldDB" id="A0A6I8T969"/>
<dbReference type="Proteomes" id="UP000008820">
    <property type="component" value="Chromosome 2"/>
</dbReference>
<keyword evidence="3" id="KW-1185">Reference proteome</keyword>
<proteinExistence type="predicted"/>
<dbReference type="PANTHER" id="PTHR11012:SF59">
    <property type="entry name" value="CHK KINASE-LIKE DOMAIN-CONTAINING PROTEIN-RELATED"/>
    <property type="match status" value="1"/>
</dbReference>
<accession>A0A6I8T969</accession>
<sequence length="449" mass="51652">MSLSINLLARSPSSVQFSNNATIQERIDSAKYITAMKPKKFNLNHHDLETIVKRYYQNPKLHFRIQSSEVSHFSTNRVGYLGDHFFLKLKVILEDEENREDVMNLFFKVLPTAIPALTSYLEASGTSRKETRLYGDLFARMAQFTRFAPKAYLTKDDRLLVLENLALEGYRSVAGADMGIFDKAHLEQALKALARFHCASRMLETKTGRTLPELCPGALDENCWVLKDNNPRVEELENAIQVLCELVKVVEKGNPKLPEILNKLPQFILQIYDLVKPSDKYRNVSSHGDLWGSNLLFKYSKASIPEDCLIVDFQFARYAPPAYDVNMLITLTTTGEFRKLHYNQLIDFYYGTVKQIFIASCLSPEEIFPERPFRESCERYKVSGVIDNFLMNHVTLLPRNCVDRIFSSPEEYNNFSGEDKIRMCLGVLDTDSKYRSRITGIIRDLIEML</sequence>
<reference evidence="2 3" key="1">
    <citation type="submission" date="2017-06" db="EMBL/GenBank/DDBJ databases">
        <title>Aedes aegypti genome working group (AGWG) sequencing and assembly.</title>
        <authorList>
            <consortium name="Aedes aegypti Genome Working Group (AGWG)"/>
            <person name="Matthews B.J."/>
        </authorList>
    </citation>
    <scope>NUCLEOTIDE SEQUENCE [LARGE SCALE GENOMIC DNA]</scope>
    <source>
        <strain evidence="2 3">LVP_AGWG</strain>
    </source>
</reference>
<dbReference type="InterPro" id="IPR011009">
    <property type="entry name" value="Kinase-like_dom_sf"/>
</dbReference>
<evidence type="ECO:0000259" key="1">
    <source>
        <dbReference type="SMART" id="SM00587"/>
    </source>
</evidence>
<evidence type="ECO:0000313" key="3">
    <source>
        <dbReference type="Proteomes" id="UP000008820"/>
    </source>
</evidence>
<dbReference type="OrthoDB" id="6334212at2759"/>
<name>A0A6I8T969_AEDAE</name>
<evidence type="ECO:0000313" key="2">
    <source>
        <dbReference type="EnsemblMetazoa" id="AAEL006620-PB"/>
    </source>
</evidence>
<dbReference type="Pfam" id="PF02958">
    <property type="entry name" value="EcKL"/>
    <property type="match status" value="1"/>
</dbReference>